<reference evidence="1" key="3">
    <citation type="submission" date="2018-07" db="EMBL/GenBank/DDBJ databases">
        <title>WGS assembly of Glycine max.</title>
        <authorList>
            <person name="Schmutz J."/>
            <person name="Cannon S."/>
            <person name="Schlueter J."/>
            <person name="Ma J."/>
            <person name="Mitros T."/>
            <person name="Nelson W."/>
            <person name="Hyten D."/>
            <person name="Song Q."/>
            <person name="Thelen J."/>
            <person name="Cheng J."/>
            <person name="Xu D."/>
            <person name="Hellsten U."/>
            <person name="May G."/>
            <person name="Yu Y."/>
            <person name="Sakurai T."/>
            <person name="Umezawa T."/>
            <person name="Bhattacharyya M."/>
            <person name="Sandhu D."/>
            <person name="Valliyodan B."/>
            <person name="Lindquist E."/>
            <person name="Peto M."/>
            <person name="Grant D."/>
            <person name="Shu S."/>
            <person name="Goodstein D."/>
            <person name="Barry K."/>
            <person name="Futrell-Griggs M."/>
            <person name="Abernathy B."/>
            <person name="Du J."/>
            <person name="Tian Z."/>
            <person name="Zhu L."/>
            <person name="Gill N."/>
            <person name="Joshi T."/>
            <person name="Libault M."/>
            <person name="Sethuraman A."/>
            <person name="Zhang X."/>
            <person name="Shinozaki K."/>
            <person name="Nguyen H."/>
            <person name="Wing R."/>
            <person name="Cregan P."/>
            <person name="Specht J."/>
            <person name="Grimwood J."/>
            <person name="Rokhsar D."/>
            <person name="Stacey G."/>
            <person name="Shoemaker R."/>
            <person name="Jackson S."/>
        </authorList>
    </citation>
    <scope>NUCLEOTIDE SEQUENCE</scope>
    <source>
        <tissue evidence="1">Callus</tissue>
    </source>
</reference>
<keyword evidence="3" id="KW-1185">Reference proteome</keyword>
<accession>K7L5Q7</accession>
<evidence type="ECO:0000313" key="3">
    <source>
        <dbReference type="Proteomes" id="UP000008827"/>
    </source>
</evidence>
<dbReference type="EMBL" id="CM000841">
    <property type="protein sequence ID" value="KRH42521.1"/>
    <property type="molecule type" value="Genomic_DNA"/>
</dbReference>
<dbReference type="Proteomes" id="UP000008827">
    <property type="component" value="Chromosome 8"/>
</dbReference>
<protein>
    <submittedName>
        <fullName evidence="1 2">Uncharacterized protein</fullName>
    </submittedName>
</protein>
<evidence type="ECO:0000313" key="1">
    <source>
        <dbReference type="EMBL" id="KRH42521.1"/>
    </source>
</evidence>
<dbReference type="EnsemblPlants" id="KRH42521">
    <property type="protein sequence ID" value="KRH42521"/>
    <property type="gene ID" value="GLYMA_08G094300"/>
</dbReference>
<sequence>MFRVQIIFYLPKRGNDLQTIILSVTYLAFLLGNWKLKLQLTKFGPSPKKQGP</sequence>
<dbReference type="AlphaFoldDB" id="K7L5Q7"/>
<dbReference type="Gramene" id="KRH42521">
    <property type="protein sequence ID" value="KRH42521"/>
    <property type="gene ID" value="GLYMA_08G094300"/>
</dbReference>
<dbReference type="HOGENOM" id="CLU_3091171_0_0_1"/>
<reference evidence="2" key="2">
    <citation type="submission" date="2018-02" db="UniProtKB">
        <authorList>
            <consortium name="EnsemblPlants"/>
        </authorList>
    </citation>
    <scope>IDENTIFICATION</scope>
    <source>
        <strain evidence="2">Williams 82</strain>
    </source>
</reference>
<evidence type="ECO:0000313" key="2">
    <source>
        <dbReference type="EnsemblPlants" id="KRH42521"/>
    </source>
</evidence>
<dbReference type="InParanoid" id="K7L5Q7"/>
<organism evidence="1">
    <name type="scientific">Glycine max</name>
    <name type="common">Soybean</name>
    <name type="synonym">Glycine hispida</name>
    <dbReference type="NCBI Taxonomy" id="3847"/>
    <lineage>
        <taxon>Eukaryota</taxon>
        <taxon>Viridiplantae</taxon>
        <taxon>Streptophyta</taxon>
        <taxon>Embryophyta</taxon>
        <taxon>Tracheophyta</taxon>
        <taxon>Spermatophyta</taxon>
        <taxon>Magnoliopsida</taxon>
        <taxon>eudicotyledons</taxon>
        <taxon>Gunneridae</taxon>
        <taxon>Pentapetalae</taxon>
        <taxon>rosids</taxon>
        <taxon>fabids</taxon>
        <taxon>Fabales</taxon>
        <taxon>Fabaceae</taxon>
        <taxon>Papilionoideae</taxon>
        <taxon>50 kb inversion clade</taxon>
        <taxon>NPAAA clade</taxon>
        <taxon>indigoferoid/millettioid clade</taxon>
        <taxon>Phaseoleae</taxon>
        <taxon>Glycine</taxon>
        <taxon>Glycine subgen. Soja</taxon>
    </lineage>
</organism>
<dbReference type="PaxDb" id="3847-GLYMA08G09980.1"/>
<proteinExistence type="predicted"/>
<gene>
    <name evidence="1" type="ORF">GLYMA_08G094300</name>
</gene>
<name>K7L5Q7_SOYBN</name>
<reference evidence="1 2" key="1">
    <citation type="journal article" date="2010" name="Nature">
        <title>Genome sequence of the palaeopolyploid soybean.</title>
        <authorList>
            <person name="Schmutz J."/>
            <person name="Cannon S.B."/>
            <person name="Schlueter J."/>
            <person name="Ma J."/>
            <person name="Mitros T."/>
            <person name="Nelson W."/>
            <person name="Hyten D.L."/>
            <person name="Song Q."/>
            <person name="Thelen J.J."/>
            <person name="Cheng J."/>
            <person name="Xu D."/>
            <person name="Hellsten U."/>
            <person name="May G.D."/>
            <person name="Yu Y."/>
            <person name="Sakurai T."/>
            <person name="Umezawa T."/>
            <person name="Bhattacharyya M.K."/>
            <person name="Sandhu D."/>
            <person name="Valliyodan B."/>
            <person name="Lindquist E."/>
            <person name="Peto M."/>
            <person name="Grant D."/>
            <person name="Shu S."/>
            <person name="Goodstein D."/>
            <person name="Barry K."/>
            <person name="Futrell-Griggs M."/>
            <person name="Abernathy B."/>
            <person name="Du J."/>
            <person name="Tian Z."/>
            <person name="Zhu L."/>
            <person name="Gill N."/>
            <person name="Joshi T."/>
            <person name="Libault M."/>
            <person name="Sethuraman A."/>
            <person name="Zhang X.-C."/>
            <person name="Shinozaki K."/>
            <person name="Nguyen H.T."/>
            <person name="Wing R.A."/>
            <person name="Cregan P."/>
            <person name="Specht J."/>
            <person name="Grimwood J."/>
            <person name="Rokhsar D."/>
            <person name="Stacey G."/>
            <person name="Shoemaker R.C."/>
            <person name="Jackson S.A."/>
        </authorList>
    </citation>
    <scope>NUCLEOTIDE SEQUENCE [LARGE SCALE GENOMIC DNA]</scope>
    <source>
        <strain evidence="2">cv. Williams 82</strain>
        <tissue evidence="1">Callus</tissue>
    </source>
</reference>